<dbReference type="PATRIC" id="fig|429727.3.peg.3224"/>
<name>A0A0F5FGN3_9HYPH</name>
<dbReference type="Pfam" id="PF09140">
    <property type="entry name" value="MipZ"/>
    <property type="match status" value="1"/>
</dbReference>
<organism evidence="1 2">
    <name type="scientific">Devosia chinhatensis</name>
    <dbReference type="NCBI Taxonomy" id="429727"/>
    <lineage>
        <taxon>Bacteria</taxon>
        <taxon>Pseudomonadati</taxon>
        <taxon>Pseudomonadota</taxon>
        <taxon>Alphaproteobacteria</taxon>
        <taxon>Hyphomicrobiales</taxon>
        <taxon>Devosiaceae</taxon>
        <taxon>Devosia</taxon>
    </lineage>
</organism>
<comment type="caution">
    <text evidence="1">The sequence shown here is derived from an EMBL/GenBank/DDBJ whole genome shotgun (WGS) entry which is preliminary data.</text>
</comment>
<keyword evidence="2" id="KW-1185">Reference proteome</keyword>
<dbReference type="PANTHER" id="PTHR13696:SF96">
    <property type="entry name" value="COBQ_COBB_MIND_PARA NUCLEOTIDE BINDING DOMAIN-CONTAINING PROTEIN"/>
    <property type="match status" value="1"/>
</dbReference>
<gene>
    <name evidence="1" type="ORF">VE26_15740</name>
</gene>
<dbReference type="EMBL" id="JZEY01000061">
    <property type="protein sequence ID" value="KKB08034.1"/>
    <property type="molecule type" value="Genomic_DNA"/>
</dbReference>
<dbReference type="PANTHER" id="PTHR13696">
    <property type="entry name" value="P-LOOP CONTAINING NUCLEOSIDE TRIPHOSPHATE HYDROLASE"/>
    <property type="match status" value="1"/>
</dbReference>
<evidence type="ECO:0000313" key="2">
    <source>
        <dbReference type="Proteomes" id="UP000033649"/>
    </source>
</evidence>
<dbReference type="SUPFAM" id="SSF52540">
    <property type="entry name" value="P-loop containing nucleoside triphosphate hydrolases"/>
    <property type="match status" value="1"/>
</dbReference>
<proteinExistence type="predicted"/>
<dbReference type="STRING" id="429727.VE26_15740"/>
<dbReference type="AlphaFoldDB" id="A0A0F5FGN3"/>
<accession>A0A0F5FGN3</accession>
<evidence type="ECO:0000313" key="1">
    <source>
        <dbReference type="EMBL" id="KKB08034.1"/>
    </source>
</evidence>
<dbReference type="InterPro" id="IPR027417">
    <property type="entry name" value="P-loop_NTPase"/>
</dbReference>
<dbReference type="InterPro" id="IPR050678">
    <property type="entry name" value="DNA_Partitioning_ATPase"/>
</dbReference>
<reference evidence="1 2" key="1">
    <citation type="submission" date="2015-03" db="EMBL/GenBank/DDBJ databases">
        <authorList>
            <person name="Hassan Y."/>
            <person name="Lepp D."/>
            <person name="Li X.-Z."/>
            <person name="Zhou T."/>
        </authorList>
    </citation>
    <scope>NUCLEOTIDE SEQUENCE [LARGE SCALE GENOMIC DNA]</scope>
    <source>
        <strain evidence="1 2">IPL18</strain>
    </source>
</reference>
<dbReference type="Proteomes" id="UP000033649">
    <property type="component" value="Unassembled WGS sequence"/>
</dbReference>
<dbReference type="InterPro" id="IPR015223">
    <property type="entry name" value="MipZ"/>
</dbReference>
<sequence>MKSVHGSTISALIWSGQMAYGGTHVIVVGNEKGGSGKSTTALHLAVYLLHQGYGVATIDVDSRQQTLTRYIRNRRASVETSGRDIPLPRHVHLPTAWGDSIRENQKVELDIFTRAMDELAGAVDFVIIDTPGFDGNLARLAHGAADSIVTPINDSMIDLDVLARIDPKTGQPLEASPYSRNVQKARAERQARDGGLTDWVLVRNRISNLGSHNASRVQDIVERLAQGLNCRVADGIAERVIFRSLFLAGMTVFDPLDADLLGGAPSMSHVNARQEYRALVSALRLPENTRMSLSA</sequence>
<dbReference type="CDD" id="cd02042">
    <property type="entry name" value="ParAB_family"/>
    <property type="match status" value="1"/>
</dbReference>
<dbReference type="Gene3D" id="3.40.50.300">
    <property type="entry name" value="P-loop containing nucleotide triphosphate hydrolases"/>
    <property type="match status" value="1"/>
</dbReference>
<protein>
    <submittedName>
        <fullName evidence="1">ATPase</fullName>
    </submittedName>
</protein>